<name>E5XKT3_SEGRC</name>
<dbReference type="InterPro" id="IPR016039">
    <property type="entry name" value="Thiolase-like"/>
</dbReference>
<gene>
    <name evidence="9" type="primary">fabH</name>
    <name evidence="12" type="ORF">HMPREF9336_00102</name>
</gene>
<evidence type="ECO:0000313" key="12">
    <source>
        <dbReference type="EMBL" id="EFV15046.2"/>
    </source>
</evidence>
<comment type="similarity">
    <text evidence="1 9">Belongs to the thiolase-like superfamily. FabH family.</text>
</comment>
<dbReference type="EC" id="2.3.1.180" evidence="9"/>
<dbReference type="GO" id="GO:0033818">
    <property type="term" value="F:beta-ketoacyl-acyl-carrier-protein synthase III activity"/>
    <property type="evidence" value="ECO:0007669"/>
    <property type="project" value="UniProtKB-UniRule"/>
</dbReference>
<dbReference type="Gene3D" id="3.40.47.10">
    <property type="match status" value="1"/>
</dbReference>
<evidence type="ECO:0000256" key="2">
    <source>
        <dbReference type="ARBA" id="ARBA00022490"/>
    </source>
</evidence>
<dbReference type="GO" id="GO:0006633">
    <property type="term" value="P:fatty acid biosynthetic process"/>
    <property type="evidence" value="ECO:0007669"/>
    <property type="project" value="UniProtKB-UniRule"/>
</dbReference>
<dbReference type="SUPFAM" id="SSF53901">
    <property type="entry name" value="Thiolase-like"/>
    <property type="match status" value="1"/>
</dbReference>
<comment type="pathway">
    <text evidence="9">Lipid metabolism; fatty acid biosynthesis.</text>
</comment>
<keyword evidence="8 9" id="KW-0012">Acyltransferase</keyword>
<evidence type="ECO:0000256" key="7">
    <source>
        <dbReference type="ARBA" id="ARBA00023160"/>
    </source>
</evidence>
<proteinExistence type="inferred from homology"/>
<dbReference type="STRING" id="679197.HMPREF9336_00102"/>
<protein>
    <recommendedName>
        <fullName evidence="9">Beta-ketoacyl-[acyl-carrier-protein] synthase III</fullName>
        <shortName evidence="9">Beta-ketoacyl-ACP synthase III</shortName>
        <shortName evidence="9">KAS III</shortName>
        <ecNumber evidence="9">2.3.1.180</ecNumber>
    </recommendedName>
    <alternativeName>
        <fullName evidence="9">3-oxoacyl-[acyl-carrier-protein] synthase 3</fullName>
    </alternativeName>
    <alternativeName>
        <fullName evidence="9">3-oxoacyl-[acyl-carrier-protein] synthase III</fullName>
    </alternativeName>
</protein>
<keyword evidence="9" id="KW-0511">Multifunctional enzyme</keyword>
<dbReference type="InterPro" id="IPR013751">
    <property type="entry name" value="ACP_syn_III_N"/>
</dbReference>
<dbReference type="EMBL" id="ACZI02000003">
    <property type="protein sequence ID" value="EFV15046.2"/>
    <property type="molecule type" value="Genomic_DNA"/>
</dbReference>
<keyword evidence="13" id="KW-1185">Reference proteome</keyword>
<dbReference type="HOGENOM" id="CLU_039592_4_0_11"/>
<dbReference type="GO" id="GO:0004315">
    <property type="term" value="F:3-oxoacyl-[acyl-carrier-protein] synthase activity"/>
    <property type="evidence" value="ECO:0007669"/>
    <property type="project" value="InterPro"/>
</dbReference>
<feature type="active site" evidence="9">
    <location>
        <position position="255"/>
    </location>
</feature>
<comment type="subcellular location">
    <subcellularLocation>
        <location evidence="9">Cytoplasm</location>
    </subcellularLocation>
</comment>
<accession>E5XKT3</accession>
<evidence type="ECO:0000256" key="5">
    <source>
        <dbReference type="ARBA" id="ARBA00022832"/>
    </source>
</evidence>
<comment type="catalytic activity">
    <reaction evidence="9">
        <text>malonyl-[ACP] + acetyl-CoA + H(+) = 3-oxobutanoyl-[ACP] + CO2 + CoA</text>
        <dbReference type="Rhea" id="RHEA:12080"/>
        <dbReference type="Rhea" id="RHEA-COMP:9623"/>
        <dbReference type="Rhea" id="RHEA-COMP:9625"/>
        <dbReference type="ChEBI" id="CHEBI:15378"/>
        <dbReference type="ChEBI" id="CHEBI:16526"/>
        <dbReference type="ChEBI" id="CHEBI:57287"/>
        <dbReference type="ChEBI" id="CHEBI:57288"/>
        <dbReference type="ChEBI" id="CHEBI:78449"/>
        <dbReference type="ChEBI" id="CHEBI:78450"/>
        <dbReference type="EC" id="2.3.1.180"/>
    </reaction>
</comment>
<dbReference type="PANTHER" id="PTHR34069:SF2">
    <property type="entry name" value="BETA-KETOACYL-[ACYL-CARRIER-PROTEIN] SYNTHASE III"/>
    <property type="match status" value="1"/>
</dbReference>
<dbReference type="GO" id="GO:0005737">
    <property type="term" value="C:cytoplasm"/>
    <property type="evidence" value="ECO:0007669"/>
    <property type="project" value="UniProtKB-SubCell"/>
</dbReference>
<dbReference type="HAMAP" id="MF_01815">
    <property type="entry name" value="FabH"/>
    <property type="match status" value="1"/>
</dbReference>
<reference evidence="12 13" key="1">
    <citation type="journal article" date="2011" name="Stand. Genomic Sci.">
        <title>High quality draft genome sequence of Segniliparus rugosus CDC 945(T)= (ATCC BAA-974(T)).</title>
        <authorList>
            <person name="Earl A.M."/>
            <person name="Desjardins C.A."/>
            <person name="Fitzgerald M.G."/>
            <person name="Arachchi H.M."/>
            <person name="Zeng Q."/>
            <person name="Mehta T."/>
            <person name="Griggs A."/>
            <person name="Birren B.W."/>
            <person name="Toney N.C."/>
            <person name="Carr J."/>
            <person name="Posey J."/>
            <person name="Butler W.R."/>
        </authorList>
    </citation>
    <scope>NUCLEOTIDE SEQUENCE [LARGE SCALE GENOMIC DNA]</scope>
    <source>
        <strain evidence="13">ATCC BAA-974 / DSM 45345 / CCUG 50838 / CIP 108380 / JCM 13579 / CDC 945</strain>
    </source>
</reference>
<dbReference type="InterPro" id="IPR004655">
    <property type="entry name" value="FabH"/>
</dbReference>
<keyword evidence="6 9" id="KW-0443">Lipid metabolism</keyword>
<dbReference type="Proteomes" id="UP000004816">
    <property type="component" value="Unassembled WGS sequence"/>
</dbReference>
<evidence type="ECO:0000256" key="9">
    <source>
        <dbReference type="HAMAP-Rule" id="MF_01815"/>
    </source>
</evidence>
<dbReference type="CDD" id="cd00830">
    <property type="entry name" value="KAS_III"/>
    <property type="match status" value="1"/>
</dbReference>
<dbReference type="NCBIfam" id="NF006829">
    <property type="entry name" value="PRK09352.1"/>
    <property type="match status" value="1"/>
</dbReference>
<keyword evidence="4 9" id="KW-0808">Transferase</keyword>
<comment type="function">
    <text evidence="9">Catalyzes the condensation reaction of fatty acid synthesis by the addition to an acyl acceptor of two carbons from malonyl-ACP. Catalyzes the first condensation reaction which initiates fatty acid synthesis and may therefore play a role in governing the total rate of fatty acid production. Possesses both acetoacetyl-ACP synthase and acetyl transacylase activities. Its substrate specificity determines the biosynthesis of branched-chain and/or straight-chain of fatty acids.</text>
</comment>
<evidence type="ECO:0000256" key="8">
    <source>
        <dbReference type="ARBA" id="ARBA00023315"/>
    </source>
</evidence>
<dbReference type="eggNOG" id="COG0332">
    <property type="taxonomic scope" value="Bacteria"/>
</dbReference>
<evidence type="ECO:0000313" key="13">
    <source>
        <dbReference type="Proteomes" id="UP000004816"/>
    </source>
</evidence>
<keyword evidence="7 9" id="KW-0275">Fatty acid biosynthesis</keyword>
<comment type="caution">
    <text evidence="12">The sequence shown here is derived from an EMBL/GenBank/DDBJ whole genome shotgun (WGS) entry which is preliminary data.</text>
</comment>
<feature type="domain" description="Beta-ketoacyl-[acyl-carrier-protein] synthase III N-terminal" evidence="11">
    <location>
        <begin position="109"/>
        <end position="187"/>
    </location>
</feature>
<organism evidence="12 13">
    <name type="scientific">Segniliparus rugosus (strain ATCC BAA-974 / DSM 45345 / CCUG 50838 / CIP 108380 / JCM 13579 / CDC 945)</name>
    <dbReference type="NCBI Taxonomy" id="679197"/>
    <lineage>
        <taxon>Bacteria</taxon>
        <taxon>Bacillati</taxon>
        <taxon>Actinomycetota</taxon>
        <taxon>Actinomycetes</taxon>
        <taxon>Mycobacteriales</taxon>
        <taxon>Segniliparaceae</taxon>
        <taxon>Segniliparus</taxon>
    </lineage>
</organism>
<dbReference type="UniPathway" id="UPA00094"/>
<evidence type="ECO:0000259" key="10">
    <source>
        <dbReference type="Pfam" id="PF08541"/>
    </source>
</evidence>
<sequence>MRMADRAAVITGLGAFTPPRVVTNDELAQRIDSSDEWIRTRTGIEQRHYVQEGVSTSDLAAESGRRALKNAGMDTVGFVVVATSSPDRICPATAPTVASKIGLVDVPAMDVAAVCSGFMYALQTGVGVIMGGVADSVLVIASETPSLFLDDDRNAVIFGDGSGAVVLRAGERTDPGAVLAWDGGSDGSLADMITVRGIGSEHRAHKRALTADDLSFRMQGKTVFPHAVRRMVESSQAALKKTGWSTADIDTFVGHQANKRINEAVAELLEIPKERAVINIQNVGNTSSASIPLALVESMCDGLLNTGDRVLLTAFGGGATWASATLVWPELKMPEMYDQPTEEHGK</sequence>
<dbReference type="Pfam" id="PF08545">
    <property type="entry name" value="ACP_syn_III"/>
    <property type="match status" value="1"/>
</dbReference>
<dbReference type="AlphaFoldDB" id="E5XKT3"/>
<dbReference type="NCBIfam" id="TIGR00747">
    <property type="entry name" value="fabH"/>
    <property type="match status" value="1"/>
</dbReference>
<dbReference type="Pfam" id="PF08541">
    <property type="entry name" value="ACP_syn_III_C"/>
    <property type="match status" value="1"/>
</dbReference>
<dbReference type="GO" id="GO:0044550">
    <property type="term" value="P:secondary metabolite biosynthetic process"/>
    <property type="evidence" value="ECO:0007669"/>
    <property type="project" value="TreeGrafter"/>
</dbReference>
<feature type="domain" description="Beta-ketoacyl-[acyl-carrier-protein] synthase III C-terminal" evidence="10">
    <location>
        <begin position="239"/>
        <end position="328"/>
    </location>
</feature>
<evidence type="ECO:0000256" key="4">
    <source>
        <dbReference type="ARBA" id="ARBA00022679"/>
    </source>
</evidence>
<feature type="active site" evidence="9">
    <location>
        <position position="115"/>
    </location>
</feature>
<feature type="active site" evidence="9">
    <location>
        <position position="285"/>
    </location>
</feature>
<evidence type="ECO:0000256" key="6">
    <source>
        <dbReference type="ARBA" id="ARBA00023098"/>
    </source>
</evidence>
<comment type="domain">
    <text evidence="9">The last Arg residue of the ACP-binding site is essential for the weak association between ACP/AcpP and FabH.</text>
</comment>
<keyword evidence="5 9" id="KW-0276">Fatty acid metabolism</keyword>
<comment type="subunit">
    <text evidence="9">Homodimer.</text>
</comment>
<evidence type="ECO:0000256" key="3">
    <source>
        <dbReference type="ARBA" id="ARBA00022516"/>
    </source>
</evidence>
<evidence type="ECO:0000256" key="1">
    <source>
        <dbReference type="ARBA" id="ARBA00008642"/>
    </source>
</evidence>
<dbReference type="PANTHER" id="PTHR34069">
    <property type="entry name" value="3-OXOACYL-[ACYL-CARRIER-PROTEIN] SYNTHASE 3"/>
    <property type="match status" value="1"/>
</dbReference>
<feature type="region of interest" description="ACP-binding" evidence="9">
    <location>
        <begin position="256"/>
        <end position="260"/>
    </location>
</feature>
<keyword evidence="2 9" id="KW-0963">Cytoplasm</keyword>
<keyword evidence="3 9" id="KW-0444">Lipid biosynthesis</keyword>
<dbReference type="InterPro" id="IPR013747">
    <property type="entry name" value="ACP_syn_III_C"/>
</dbReference>
<evidence type="ECO:0000259" key="11">
    <source>
        <dbReference type="Pfam" id="PF08545"/>
    </source>
</evidence>